<dbReference type="EMBL" id="JARGEI010000003">
    <property type="protein sequence ID" value="KAJ8733686.1"/>
    <property type="molecule type" value="Genomic_DNA"/>
</dbReference>
<keyword evidence="3 6" id="KW-1133">Transmembrane helix</keyword>
<feature type="transmembrane region" description="Helical" evidence="6">
    <location>
        <begin position="271"/>
        <end position="293"/>
    </location>
</feature>
<sequence>MYGVKLRVKARVEHTVGYSDYSDYSDSVTGRSKSIRKPTPTIQHNNTAVVQSTQQHSPNPSPQDAKDELKKKSKNDADPLEAILGYVGDMGRYQRFLFVFMMPFGVFFAFIYFVQMFIAATPQRHWCTVPELAHLEMEVRRNLSAPGAATGAWDKCSTFDVNWTQVLQTMTPPPPGTPTVPCRHGWDFELTDIPYATVVSERGWVCKHAGNVPMAQAVFFAGAFTGGLILGWLADHFGRVPAVVGANLIGGIGGIATIFTTGVWDFALCRFLVGMAFDNAFMMTYILVLEYVGPRHRTWVANMSIALYFGMGCLSLPWLALWIGDWRKLLWYTSAPMLLVVFAPLVLPESARWYVSQGRINQAVKVLRKFERVNGTKIPDDVMDEFIVTSNQTKQNKESLLVLMKSAPLRLTMILMLIVYMACSVIFDGLVRMSDALGLDFFISFTLTSATEIPSVTLLACVLDRWGRRNLTAAPLCIGGILIGIAMLVPKGIPQASMAIMARFCINMSYNAVIQWSTELLPTAVRASGSATLHMSGYVVSVLSPYIVYSERLWTSLPLLILGIVSILGSGISLVLPETKGRPMPQTMADGERIVQEQALCGKAEDIEEADWKNEKEKALIT</sequence>
<dbReference type="SUPFAM" id="SSF103473">
    <property type="entry name" value="MFS general substrate transporter"/>
    <property type="match status" value="1"/>
</dbReference>
<keyword evidence="2 6" id="KW-0812">Transmembrane</keyword>
<evidence type="ECO:0000256" key="3">
    <source>
        <dbReference type="ARBA" id="ARBA00022989"/>
    </source>
</evidence>
<feature type="transmembrane region" description="Helical" evidence="6">
    <location>
        <begin position="329"/>
        <end position="347"/>
    </location>
</feature>
<feature type="transmembrane region" description="Helical" evidence="6">
    <location>
        <begin position="240"/>
        <end position="259"/>
    </location>
</feature>
<comment type="caution">
    <text evidence="8">The sequence shown here is derived from an EMBL/GenBank/DDBJ whole genome shotgun (WGS) entry which is preliminary data.</text>
</comment>
<dbReference type="InterPro" id="IPR020846">
    <property type="entry name" value="MFS_dom"/>
</dbReference>
<feature type="transmembrane region" description="Helical" evidence="6">
    <location>
        <begin position="305"/>
        <end position="323"/>
    </location>
</feature>
<dbReference type="GO" id="GO:0016020">
    <property type="term" value="C:membrane"/>
    <property type="evidence" value="ECO:0007669"/>
    <property type="project" value="UniProtKB-SubCell"/>
</dbReference>
<dbReference type="PROSITE" id="PS00216">
    <property type="entry name" value="SUGAR_TRANSPORT_1"/>
    <property type="match status" value="1"/>
</dbReference>
<dbReference type="Gene3D" id="1.20.1250.20">
    <property type="entry name" value="MFS general substrate transporter like domains"/>
    <property type="match status" value="1"/>
</dbReference>
<evidence type="ECO:0000313" key="8">
    <source>
        <dbReference type="EMBL" id="KAJ8733686.1"/>
    </source>
</evidence>
<reference evidence="8" key="1">
    <citation type="submission" date="2023-03" db="EMBL/GenBank/DDBJ databases">
        <title>Chromosome-level genomes of two armyworms, Mythimna separata and Mythimna loreyi, provide insights into the biosynthesis and reception of sex pheromones.</title>
        <authorList>
            <person name="Zhao H."/>
        </authorList>
    </citation>
    <scope>NUCLEOTIDE SEQUENCE</scope>
    <source>
        <strain evidence="8">BeijingLab</strain>
        <tissue evidence="8">Pupa</tissue>
    </source>
</reference>
<keyword evidence="4 6" id="KW-0472">Membrane</keyword>
<evidence type="ECO:0000256" key="6">
    <source>
        <dbReference type="SAM" id="Phobius"/>
    </source>
</evidence>
<feature type="domain" description="Major facilitator superfamily (MFS) profile" evidence="7">
    <location>
        <begin position="98"/>
        <end position="581"/>
    </location>
</feature>
<dbReference type="PROSITE" id="PS50850">
    <property type="entry name" value="MFS"/>
    <property type="match status" value="1"/>
</dbReference>
<feature type="compositionally biased region" description="Polar residues" evidence="5">
    <location>
        <begin position="40"/>
        <end position="58"/>
    </location>
</feature>
<dbReference type="InterPro" id="IPR036259">
    <property type="entry name" value="MFS_trans_sf"/>
</dbReference>
<dbReference type="InterPro" id="IPR005828">
    <property type="entry name" value="MFS_sugar_transport-like"/>
</dbReference>
<dbReference type="GO" id="GO:0022857">
    <property type="term" value="F:transmembrane transporter activity"/>
    <property type="evidence" value="ECO:0007669"/>
    <property type="project" value="InterPro"/>
</dbReference>
<organism evidence="8 9">
    <name type="scientific">Mythimna separata</name>
    <name type="common">Oriental armyworm</name>
    <name type="synonym">Pseudaletia separata</name>
    <dbReference type="NCBI Taxonomy" id="271217"/>
    <lineage>
        <taxon>Eukaryota</taxon>
        <taxon>Metazoa</taxon>
        <taxon>Ecdysozoa</taxon>
        <taxon>Arthropoda</taxon>
        <taxon>Hexapoda</taxon>
        <taxon>Insecta</taxon>
        <taxon>Pterygota</taxon>
        <taxon>Neoptera</taxon>
        <taxon>Endopterygota</taxon>
        <taxon>Lepidoptera</taxon>
        <taxon>Glossata</taxon>
        <taxon>Ditrysia</taxon>
        <taxon>Noctuoidea</taxon>
        <taxon>Noctuidae</taxon>
        <taxon>Noctuinae</taxon>
        <taxon>Hadenini</taxon>
        <taxon>Mythimna</taxon>
    </lineage>
</organism>
<gene>
    <name evidence="8" type="ORF">PYW07_014237</name>
</gene>
<dbReference type="Proteomes" id="UP001231518">
    <property type="component" value="Chromosome 5"/>
</dbReference>
<dbReference type="Pfam" id="PF00083">
    <property type="entry name" value="Sugar_tr"/>
    <property type="match status" value="1"/>
</dbReference>
<evidence type="ECO:0000259" key="7">
    <source>
        <dbReference type="PROSITE" id="PS50850"/>
    </source>
</evidence>
<feature type="transmembrane region" description="Helical" evidence="6">
    <location>
        <begin position="96"/>
        <end position="118"/>
    </location>
</feature>
<feature type="transmembrane region" description="Helical" evidence="6">
    <location>
        <begin position="214"/>
        <end position="233"/>
    </location>
</feature>
<dbReference type="InterPro" id="IPR005829">
    <property type="entry name" value="Sugar_transporter_CS"/>
</dbReference>
<evidence type="ECO:0000313" key="9">
    <source>
        <dbReference type="Proteomes" id="UP001231518"/>
    </source>
</evidence>
<evidence type="ECO:0000256" key="1">
    <source>
        <dbReference type="ARBA" id="ARBA00004141"/>
    </source>
</evidence>
<feature type="transmembrane region" description="Helical" evidence="6">
    <location>
        <begin position="470"/>
        <end position="489"/>
    </location>
</feature>
<evidence type="ECO:0000256" key="2">
    <source>
        <dbReference type="ARBA" id="ARBA00022692"/>
    </source>
</evidence>
<feature type="transmembrane region" description="Helical" evidence="6">
    <location>
        <begin position="407"/>
        <end position="427"/>
    </location>
</feature>
<evidence type="ECO:0000256" key="5">
    <source>
        <dbReference type="SAM" id="MobiDB-lite"/>
    </source>
</evidence>
<keyword evidence="9" id="KW-1185">Reference proteome</keyword>
<feature type="compositionally biased region" description="Basic and acidic residues" evidence="5">
    <location>
        <begin position="64"/>
        <end position="74"/>
    </location>
</feature>
<feature type="region of interest" description="Disordered" evidence="5">
    <location>
        <begin position="23"/>
        <end position="74"/>
    </location>
</feature>
<dbReference type="AlphaFoldDB" id="A0AAD7YZ39"/>
<comment type="subcellular location">
    <subcellularLocation>
        <location evidence="1">Membrane</location>
        <topology evidence="1">Multi-pass membrane protein</topology>
    </subcellularLocation>
</comment>
<protein>
    <recommendedName>
        <fullName evidence="7">Major facilitator superfamily (MFS) profile domain-containing protein</fullName>
    </recommendedName>
</protein>
<proteinExistence type="predicted"/>
<feature type="transmembrane region" description="Helical" evidence="6">
    <location>
        <begin position="553"/>
        <end position="576"/>
    </location>
</feature>
<feature type="transmembrane region" description="Helical" evidence="6">
    <location>
        <begin position="439"/>
        <end position="463"/>
    </location>
</feature>
<evidence type="ECO:0000256" key="4">
    <source>
        <dbReference type="ARBA" id="ARBA00023136"/>
    </source>
</evidence>
<dbReference type="PANTHER" id="PTHR24064">
    <property type="entry name" value="SOLUTE CARRIER FAMILY 22 MEMBER"/>
    <property type="match status" value="1"/>
</dbReference>
<name>A0AAD7YZ39_MYTSE</name>
<accession>A0AAD7YZ39</accession>